<evidence type="ECO:0000313" key="2">
    <source>
        <dbReference type="EMBL" id="KAG9240714.1"/>
    </source>
</evidence>
<comment type="caution">
    <text evidence="2">The sequence shown here is derived from an EMBL/GenBank/DDBJ whole genome shotgun (WGS) entry which is preliminary data.</text>
</comment>
<gene>
    <name evidence="2" type="ORF">BJ878DRAFT_524672</name>
</gene>
<feature type="domain" description="Tf2-1-like SH3-like" evidence="1">
    <location>
        <begin position="24"/>
        <end position="74"/>
    </location>
</feature>
<proteinExistence type="predicted"/>
<dbReference type="Proteomes" id="UP000887226">
    <property type="component" value="Unassembled WGS sequence"/>
</dbReference>
<organism evidence="2 3">
    <name type="scientific">Calycina marina</name>
    <dbReference type="NCBI Taxonomy" id="1763456"/>
    <lineage>
        <taxon>Eukaryota</taxon>
        <taxon>Fungi</taxon>
        <taxon>Dikarya</taxon>
        <taxon>Ascomycota</taxon>
        <taxon>Pezizomycotina</taxon>
        <taxon>Leotiomycetes</taxon>
        <taxon>Helotiales</taxon>
        <taxon>Pezizellaceae</taxon>
        <taxon>Calycina</taxon>
    </lineage>
</organism>
<dbReference type="Pfam" id="PF24626">
    <property type="entry name" value="SH3_Tf2-1"/>
    <property type="match status" value="1"/>
</dbReference>
<dbReference type="InterPro" id="IPR056924">
    <property type="entry name" value="SH3_Tf2-1"/>
</dbReference>
<evidence type="ECO:0000259" key="1">
    <source>
        <dbReference type="Pfam" id="PF24626"/>
    </source>
</evidence>
<keyword evidence="3" id="KW-1185">Reference proteome</keyword>
<dbReference type="OrthoDB" id="3561256at2759"/>
<name>A0A9P7YVS3_9HELO</name>
<dbReference type="EMBL" id="MU254362">
    <property type="protein sequence ID" value="KAG9240714.1"/>
    <property type="molecule type" value="Genomic_DNA"/>
</dbReference>
<dbReference type="AlphaFoldDB" id="A0A9P7YVS3"/>
<reference evidence="2" key="1">
    <citation type="journal article" date="2021" name="IMA Fungus">
        <title>Genomic characterization of three marine fungi, including Emericellopsis atlantica sp. nov. with signatures of a generalist lifestyle and marine biomass degradation.</title>
        <authorList>
            <person name="Hagestad O.C."/>
            <person name="Hou L."/>
            <person name="Andersen J.H."/>
            <person name="Hansen E.H."/>
            <person name="Altermark B."/>
            <person name="Li C."/>
            <person name="Kuhnert E."/>
            <person name="Cox R.J."/>
            <person name="Crous P.W."/>
            <person name="Spatafora J.W."/>
            <person name="Lail K."/>
            <person name="Amirebrahimi M."/>
            <person name="Lipzen A."/>
            <person name="Pangilinan J."/>
            <person name="Andreopoulos W."/>
            <person name="Hayes R.D."/>
            <person name="Ng V."/>
            <person name="Grigoriev I.V."/>
            <person name="Jackson S.A."/>
            <person name="Sutton T.D.S."/>
            <person name="Dobson A.D.W."/>
            <person name="Rama T."/>
        </authorList>
    </citation>
    <scope>NUCLEOTIDE SEQUENCE</scope>
    <source>
        <strain evidence="2">TRa3180A</strain>
    </source>
</reference>
<accession>A0A9P7YVS3</accession>
<evidence type="ECO:0000313" key="3">
    <source>
        <dbReference type="Proteomes" id="UP000887226"/>
    </source>
</evidence>
<sequence>MGRAQEHMVRSINAHRRPVDCSVGDFVMLKVTNRKSLRPSRKLSKQDTSSFEVLEEVGYSWRLKLSEKSRIHDVLAPDPE</sequence>
<protein>
    <recommendedName>
        <fullName evidence="1">Tf2-1-like SH3-like domain-containing protein</fullName>
    </recommendedName>
</protein>